<dbReference type="OrthoDB" id="6057514at2"/>
<dbReference type="Pfam" id="PF12833">
    <property type="entry name" value="HTH_18"/>
    <property type="match status" value="1"/>
</dbReference>
<keyword evidence="2" id="KW-0238">DNA-binding</keyword>
<gene>
    <name evidence="5" type="ORF">C4K68_24900</name>
</gene>
<dbReference type="Gene3D" id="3.40.50.880">
    <property type="match status" value="1"/>
</dbReference>
<name>A0A2S5KIH8_9PROT</name>
<dbReference type="Pfam" id="PF01965">
    <property type="entry name" value="DJ-1_PfpI"/>
    <property type="match status" value="1"/>
</dbReference>
<protein>
    <submittedName>
        <fullName evidence="5">AraC family transcriptional regulator</fullName>
    </submittedName>
</protein>
<evidence type="ECO:0000256" key="3">
    <source>
        <dbReference type="ARBA" id="ARBA00023163"/>
    </source>
</evidence>
<proteinExistence type="predicted"/>
<dbReference type="InterPro" id="IPR052158">
    <property type="entry name" value="INH-QAR"/>
</dbReference>
<dbReference type="GO" id="GO:0043565">
    <property type="term" value="F:sequence-specific DNA binding"/>
    <property type="evidence" value="ECO:0007669"/>
    <property type="project" value="InterPro"/>
</dbReference>
<dbReference type="PROSITE" id="PS01124">
    <property type="entry name" value="HTH_ARAC_FAMILY_2"/>
    <property type="match status" value="1"/>
</dbReference>
<dbReference type="SUPFAM" id="SSF52317">
    <property type="entry name" value="Class I glutamine amidotransferase-like"/>
    <property type="match status" value="1"/>
</dbReference>
<dbReference type="PROSITE" id="PS00041">
    <property type="entry name" value="HTH_ARAC_FAMILY_1"/>
    <property type="match status" value="1"/>
</dbReference>
<dbReference type="Proteomes" id="UP000238196">
    <property type="component" value="Unassembled WGS sequence"/>
</dbReference>
<evidence type="ECO:0000256" key="1">
    <source>
        <dbReference type="ARBA" id="ARBA00023015"/>
    </source>
</evidence>
<sequence>MTATPYNRGNQPTTRALGFLLLDHFTMISLASAIEPLRMANQLSGKELYRWHTLSLDGKAVSASDGIQVNPDASIQDHPSHDTLIVCGGVNITRSYTRQHLQWLQSQARKGITLGAICTGSYVLGAAGVLDNYECSIHWETISTLKEAFPKINTTNRVFTHDRDRLTCTGGVAPMDMMLSLIQRQHGHALAGAISEMFMYERIRSTEDQQRIPLRHMLGTAQPKLVEIVMLMEANLEEPIGLDELASYVGVSRRQLERLFQKYLDCSPSRYYLKLRLNRAHQLLKQTSMSIIEVAAACGFVSTPHFSKSYREFFGVPPRDARHVVQRHQSQALTGKLNGIGLEHREFAANAMLALSEAQAEPTYGSVAVN</sequence>
<evidence type="ECO:0000313" key="6">
    <source>
        <dbReference type="Proteomes" id="UP000238196"/>
    </source>
</evidence>
<dbReference type="InterPro" id="IPR009057">
    <property type="entry name" value="Homeodomain-like_sf"/>
</dbReference>
<dbReference type="FunFam" id="1.10.10.60:FF:000090">
    <property type="entry name" value="Transcriptional regulator ArgR, AraC family"/>
    <property type="match status" value="1"/>
</dbReference>
<dbReference type="PANTHER" id="PTHR43130:SF3">
    <property type="entry name" value="HTH-TYPE TRANSCRIPTIONAL REGULATOR RV1931C"/>
    <property type="match status" value="1"/>
</dbReference>
<dbReference type="GO" id="GO:0003700">
    <property type="term" value="F:DNA-binding transcription factor activity"/>
    <property type="evidence" value="ECO:0007669"/>
    <property type="project" value="InterPro"/>
</dbReference>
<evidence type="ECO:0000313" key="5">
    <source>
        <dbReference type="EMBL" id="PPC74562.1"/>
    </source>
</evidence>
<accession>A0A2S5KIH8</accession>
<dbReference type="InterPro" id="IPR002818">
    <property type="entry name" value="DJ-1/PfpI"/>
</dbReference>
<dbReference type="InterPro" id="IPR018060">
    <property type="entry name" value="HTH_AraC"/>
</dbReference>
<dbReference type="SMART" id="SM00342">
    <property type="entry name" value="HTH_ARAC"/>
    <property type="match status" value="1"/>
</dbReference>
<keyword evidence="3" id="KW-0804">Transcription</keyword>
<dbReference type="CDD" id="cd03136">
    <property type="entry name" value="GATase1_AraC_ArgR_like"/>
    <property type="match status" value="1"/>
</dbReference>
<dbReference type="EMBL" id="PRLP01000143">
    <property type="protein sequence ID" value="PPC74562.1"/>
    <property type="molecule type" value="Genomic_DNA"/>
</dbReference>
<evidence type="ECO:0000259" key="4">
    <source>
        <dbReference type="PROSITE" id="PS01124"/>
    </source>
</evidence>
<reference evidence="5 6" key="1">
    <citation type="submission" date="2018-02" db="EMBL/GenBank/DDBJ databases">
        <title>novel marine gammaproteobacteria from coastal saline agro ecosystem.</title>
        <authorList>
            <person name="Krishnan R."/>
            <person name="Ramesh Kumar N."/>
        </authorList>
    </citation>
    <scope>NUCLEOTIDE SEQUENCE [LARGE SCALE GENOMIC DNA]</scope>
    <source>
        <strain evidence="5 6">228</strain>
    </source>
</reference>
<keyword evidence="1" id="KW-0805">Transcription regulation</keyword>
<dbReference type="AlphaFoldDB" id="A0A2S5KIH8"/>
<dbReference type="PRINTS" id="PR00032">
    <property type="entry name" value="HTHARAC"/>
</dbReference>
<evidence type="ECO:0000256" key="2">
    <source>
        <dbReference type="ARBA" id="ARBA00023125"/>
    </source>
</evidence>
<dbReference type="InterPro" id="IPR020449">
    <property type="entry name" value="Tscrpt_reg_AraC-type_HTH"/>
</dbReference>
<feature type="domain" description="HTH araC/xylS-type" evidence="4">
    <location>
        <begin position="226"/>
        <end position="324"/>
    </location>
</feature>
<dbReference type="InterPro" id="IPR018062">
    <property type="entry name" value="HTH_AraC-typ_CS"/>
</dbReference>
<dbReference type="SUPFAM" id="SSF46689">
    <property type="entry name" value="Homeodomain-like"/>
    <property type="match status" value="2"/>
</dbReference>
<dbReference type="InterPro" id="IPR029062">
    <property type="entry name" value="Class_I_gatase-like"/>
</dbReference>
<dbReference type="PANTHER" id="PTHR43130">
    <property type="entry name" value="ARAC-FAMILY TRANSCRIPTIONAL REGULATOR"/>
    <property type="match status" value="1"/>
</dbReference>
<organism evidence="5 6">
    <name type="scientific">Proteobacteria bacterium 228</name>
    <dbReference type="NCBI Taxonomy" id="2083153"/>
    <lineage>
        <taxon>Bacteria</taxon>
        <taxon>Pseudomonadati</taxon>
        <taxon>Pseudomonadota</taxon>
    </lineage>
</organism>
<dbReference type="Gene3D" id="1.10.10.60">
    <property type="entry name" value="Homeodomain-like"/>
    <property type="match status" value="1"/>
</dbReference>
<comment type="caution">
    <text evidence="5">The sequence shown here is derived from an EMBL/GenBank/DDBJ whole genome shotgun (WGS) entry which is preliminary data.</text>
</comment>